<feature type="region of interest" description="Disordered" evidence="1">
    <location>
        <begin position="315"/>
        <end position="393"/>
    </location>
</feature>
<feature type="region of interest" description="Disordered" evidence="1">
    <location>
        <begin position="178"/>
        <end position="234"/>
    </location>
</feature>
<reference evidence="2" key="1">
    <citation type="submission" date="2014-02" db="EMBL/GenBank/DDBJ databases">
        <authorList>
            <person name="Genoscope - CEA"/>
        </authorList>
    </citation>
    <scope>NUCLEOTIDE SEQUENCE</scope>
    <source>
        <strain evidence="2">LS3</strain>
    </source>
</reference>
<dbReference type="AlphaFoldDB" id="A0A060TA82"/>
<name>A0A060TA82_BLAAD</name>
<dbReference type="PANTHER" id="PTHR42111:SF1">
    <property type="entry name" value="YALI0D23727P"/>
    <property type="match status" value="1"/>
</dbReference>
<gene>
    <name evidence="2" type="ORF">GNLVRS02_ARAD1D21582g</name>
</gene>
<feature type="compositionally biased region" description="Low complexity" evidence="1">
    <location>
        <begin position="410"/>
        <end position="427"/>
    </location>
</feature>
<feature type="compositionally biased region" description="Low complexity" evidence="1">
    <location>
        <begin position="95"/>
        <end position="109"/>
    </location>
</feature>
<feature type="compositionally biased region" description="Polar residues" evidence="1">
    <location>
        <begin position="84"/>
        <end position="94"/>
    </location>
</feature>
<sequence>MGVRVLSSRNLKRFLRRDESDDEDLDLGLDEPLSREEELTLRQASQIGHLSQSYASCTAAPLRRPTHTGSISIESLLNERHLSPESQPSMSLTHSSSSGDTPVVSSSPTNTRFLRRLSRLSFRAPRRSSVIMDQTKQAGKQRQTEAESPDQSVSKSGATTTAATSIATATTATYTDASAGTANTGSVGNASNSGGATSRNGSAGDSNTGNRNGSASSASNPGNESNEVGSPQSFREYSLSPMHQSSVTSGSGGFSSPASSLIFERSVQGDLDEKTSALGLHYQEDYIPPVLEASANAITDANFDPDQIEVVSLRHRSSSIMRSPPPTGESTGASSPVDSQNAASAFPGNLSQIASPSLPPPQLSKHAPPAINTSVGLGVDDANVPSPTGSESSRHVLSFYSFADILSAEHQPCQQQQQPNQQHQLPHGASSIKSHRSLSPVQSGGGPTSPLVSPISSADDDEMTVTSMRETLRRNTGEIAGHG</sequence>
<organism evidence="2">
    <name type="scientific">Blastobotrys adeninivorans</name>
    <name type="common">Yeast</name>
    <name type="synonym">Arxula adeninivorans</name>
    <dbReference type="NCBI Taxonomy" id="409370"/>
    <lineage>
        <taxon>Eukaryota</taxon>
        <taxon>Fungi</taxon>
        <taxon>Dikarya</taxon>
        <taxon>Ascomycota</taxon>
        <taxon>Saccharomycotina</taxon>
        <taxon>Dipodascomycetes</taxon>
        <taxon>Dipodascales</taxon>
        <taxon>Trichomonascaceae</taxon>
        <taxon>Blastobotrys</taxon>
    </lineage>
</organism>
<feature type="compositionally biased region" description="Low complexity" evidence="1">
    <location>
        <begin position="178"/>
        <end position="226"/>
    </location>
</feature>
<dbReference type="PANTHER" id="PTHR42111">
    <property type="entry name" value="YALI0D23727P"/>
    <property type="match status" value="1"/>
</dbReference>
<feature type="region of interest" description="Disordered" evidence="1">
    <location>
        <begin position="83"/>
        <end position="162"/>
    </location>
</feature>
<protein>
    <submittedName>
        <fullName evidence="2">ARAD1D21582p</fullName>
    </submittedName>
</protein>
<feature type="compositionally biased region" description="Low complexity" evidence="1">
    <location>
        <begin position="119"/>
        <end position="129"/>
    </location>
</feature>
<proteinExistence type="predicted"/>
<accession>A0A060TA82</accession>
<feature type="compositionally biased region" description="Polar residues" evidence="1">
    <location>
        <begin position="131"/>
        <end position="141"/>
    </location>
</feature>
<evidence type="ECO:0000313" key="2">
    <source>
        <dbReference type="EMBL" id="CDP37878.1"/>
    </source>
</evidence>
<dbReference type="EMBL" id="HG937694">
    <property type="protein sequence ID" value="CDP37878.1"/>
    <property type="molecule type" value="Genomic_DNA"/>
</dbReference>
<feature type="region of interest" description="Disordered" evidence="1">
    <location>
        <begin position="410"/>
        <end position="483"/>
    </location>
</feature>
<reference evidence="2" key="2">
    <citation type="submission" date="2014-06" db="EMBL/GenBank/DDBJ databases">
        <title>The complete genome of Blastobotrys (Arxula) adeninivorans LS3 - a yeast of biotechnological interest.</title>
        <authorList>
            <person name="Kunze G."/>
            <person name="Gaillardin C."/>
            <person name="Czernicka M."/>
            <person name="Durrens P."/>
            <person name="Martin T."/>
            <person name="Boer E."/>
            <person name="Gabaldon T."/>
            <person name="Cruz J."/>
            <person name="Talla E."/>
            <person name="Marck C."/>
            <person name="Goffeau A."/>
            <person name="Barbe V."/>
            <person name="Baret P."/>
            <person name="Baronian K."/>
            <person name="Beier S."/>
            <person name="Bleykasten C."/>
            <person name="Bode R."/>
            <person name="Casaregola S."/>
            <person name="Despons L."/>
            <person name="Fairhead C."/>
            <person name="Giersberg M."/>
            <person name="Gierski P."/>
            <person name="Hahnel U."/>
            <person name="Hartmann A."/>
            <person name="Jankowska D."/>
            <person name="Jubin C."/>
            <person name="Jung P."/>
            <person name="Lafontaine I."/>
            <person name="Leh-Louis V."/>
            <person name="Lemaire M."/>
            <person name="Marcet-Houben M."/>
            <person name="Mascher M."/>
            <person name="Morel G."/>
            <person name="Richard G.-F."/>
            <person name="Riechen J."/>
            <person name="Sacerdot C."/>
            <person name="Sarkar A."/>
            <person name="Savel G."/>
            <person name="Schacherer J."/>
            <person name="Sherman D."/>
            <person name="Straub M.-L."/>
            <person name="Stein N."/>
            <person name="Thierry A."/>
            <person name="Trautwein-Schult A."/>
            <person name="Westhof E."/>
            <person name="Worch S."/>
            <person name="Dujon B."/>
            <person name="Souciet J.-L."/>
            <person name="Wincker P."/>
            <person name="Scholz U."/>
            <person name="Neuveglise N."/>
        </authorList>
    </citation>
    <scope>NUCLEOTIDE SEQUENCE</scope>
    <source>
        <strain evidence="2">LS3</strain>
    </source>
</reference>
<evidence type="ECO:0000256" key="1">
    <source>
        <dbReference type="SAM" id="MobiDB-lite"/>
    </source>
</evidence>
<feature type="compositionally biased region" description="Polar residues" evidence="1">
    <location>
        <begin position="328"/>
        <end position="355"/>
    </location>
</feature>